<gene>
    <name evidence="6" type="ORF">JOF47_003354</name>
</gene>
<dbReference type="Gene3D" id="3.10.105.10">
    <property type="entry name" value="Dipeptide-binding Protein, Domain 3"/>
    <property type="match status" value="1"/>
</dbReference>
<dbReference type="PIRSF" id="PIRSF002741">
    <property type="entry name" value="MppA"/>
    <property type="match status" value="1"/>
</dbReference>
<evidence type="ECO:0000256" key="1">
    <source>
        <dbReference type="ARBA" id="ARBA00005695"/>
    </source>
</evidence>
<dbReference type="Gene3D" id="3.40.190.10">
    <property type="entry name" value="Periplasmic binding protein-like II"/>
    <property type="match status" value="1"/>
</dbReference>
<organism evidence="6 7">
    <name type="scientific">Paeniglutamicibacter kerguelensis</name>
    <dbReference type="NCBI Taxonomy" id="254788"/>
    <lineage>
        <taxon>Bacteria</taxon>
        <taxon>Bacillati</taxon>
        <taxon>Actinomycetota</taxon>
        <taxon>Actinomycetes</taxon>
        <taxon>Micrococcales</taxon>
        <taxon>Micrococcaceae</taxon>
        <taxon>Paeniglutamicibacter</taxon>
    </lineage>
</organism>
<dbReference type="PROSITE" id="PS51257">
    <property type="entry name" value="PROKAR_LIPOPROTEIN"/>
    <property type="match status" value="1"/>
</dbReference>
<feature type="chain" id="PRO_5046071563" evidence="4">
    <location>
        <begin position="20"/>
        <end position="546"/>
    </location>
</feature>
<comment type="similarity">
    <text evidence="1">Belongs to the bacterial solute-binding protein 5 family.</text>
</comment>
<dbReference type="SUPFAM" id="SSF53850">
    <property type="entry name" value="Periplasmic binding protein-like II"/>
    <property type="match status" value="1"/>
</dbReference>
<dbReference type="InterPro" id="IPR039424">
    <property type="entry name" value="SBP_5"/>
</dbReference>
<evidence type="ECO:0000313" key="7">
    <source>
        <dbReference type="Proteomes" id="UP001296993"/>
    </source>
</evidence>
<evidence type="ECO:0000256" key="4">
    <source>
        <dbReference type="SAM" id="SignalP"/>
    </source>
</evidence>
<evidence type="ECO:0000256" key="2">
    <source>
        <dbReference type="ARBA" id="ARBA00022448"/>
    </source>
</evidence>
<proteinExistence type="inferred from homology"/>
<dbReference type="Proteomes" id="UP001296993">
    <property type="component" value="Unassembled WGS sequence"/>
</dbReference>
<protein>
    <submittedName>
        <fullName evidence="6">Peptide/nickel transport system substrate-binding protein</fullName>
    </submittedName>
</protein>
<feature type="signal peptide" evidence="4">
    <location>
        <begin position="1"/>
        <end position="19"/>
    </location>
</feature>
<accession>A0ABS4XHG2</accession>
<evidence type="ECO:0000259" key="5">
    <source>
        <dbReference type="Pfam" id="PF00496"/>
    </source>
</evidence>
<reference evidence="6 7" key="1">
    <citation type="submission" date="2021-03" db="EMBL/GenBank/DDBJ databases">
        <title>Sequencing the genomes of 1000 actinobacteria strains.</title>
        <authorList>
            <person name="Klenk H.-P."/>
        </authorList>
    </citation>
    <scope>NUCLEOTIDE SEQUENCE [LARGE SCALE GENOMIC DNA]</scope>
    <source>
        <strain evidence="6 7">DSM 15797</strain>
    </source>
</reference>
<keyword evidence="2" id="KW-0813">Transport</keyword>
<evidence type="ECO:0000256" key="3">
    <source>
        <dbReference type="ARBA" id="ARBA00022729"/>
    </source>
</evidence>
<sequence>MRNKSLKLALAASAVLTLAACSASPGGGAGGGAGAVAPSYEVTANTPAPTGELDKLIWSTYAEPFSLDYVYAFDYADNQILSNVCESLVRLNDDMSISPGLATKYENRTPNTWVYTIREGVKFHDGTTLTADDVVASMNRHLDPKVGSFWFSVYQNVESIKKTGPNEVTVTSKQPDALFNESMSGAAGVIGNAATMAKLGADYGNSKGGVNCTGPFELKKWQSGEKLSLTRFDNYWDKDLKAKAKELDFVVMTDPVARVNAMKSGEVDGGWLVPTNAVKELDASGAGQVHFGMNTAVQSLIASNPEGPLGKPEVRKALLMAIDRNGLVQAAASGYAKRTNSLTTESVWSHADPATKEAAFKDLEDYPYDVEAAAKIIKEQGVEGQEITITTAPISNDFAVISQATAAAAESIGLKAKINTVTPNAYTALFSDPEARKGTDLYFTSWYLSVADPQEMFSILRTDDFSNYGKWSNPDFDKSVTDAVQTMDQDERFTKSLVAQEITNAEIPWLPLYESPNLLWMNNKITGASPSINFMYYPWAAKIGSK</sequence>
<dbReference type="EMBL" id="JAGIOF010000001">
    <property type="protein sequence ID" value="MBP2387843.1"/>
    <property type="molecule type" value="Genomic_DNA"/>
</dbReference>
<name>A0ABS4XHG2_9MICC</name>
<comment type="caution">
    <text evidence="6">The sequence shown here is derived from an EMBL/GenBank/DDBJ whole genome shotgun (WGS) entry which is preliminary data.</text>
</comment>
<dbReference type="PANTHER" id="PTHR30290:SF9">
    <property type="entry name" value="OLIGOPEPTIDE-BINDING PROTEIN APPA"/>
    <property type="match status" value="1"/>
</dbReference>
<dbReference type="PANTHER" id="PTHR30290">
    <property type="entry name" value="PERIPLASMIC BINDING COMPONENT OF ABC TRANSPORTER"/>
    <property type="match status" value="1"/>
</dbReference>
<dbReference type="InterPro" id="IPR030678">
    <property type="entry name" value="Peptide/Ni-bd"/>
</dbReference>
<dbReference type="RefSeq" id="WP_210000415.1">
    <property type="nucleotide sequence ID" value="NZ_BAAAJY010000001.1"/>
</dbReference>
<keyword evidence="3 4" id="KW-0732">Signal</keyword>
<dbReference type="Pfam" id="PF00496">
    <property type="entry name" value="SBP_bac_5"/>
    <property type="match status" value="1"/>
</dbReference>
<keyword evidence="7" id="KW-1185">Reference proteome</keyword>
<feature type="domain" description="Solute-binding protein family 5" evidence="5">
    <location>
        <begin position="97"/>
        <end position="463"/>
    </location>
</feature>
<evidence type="ECO:0000313" key="6">
    <source>
        <dbReference type="EMBL" id="MBP2387843.1"/>
    </source>
</evidence>
<dbReference type="CDD" id="cd00995">
    <property type="entry name" value="PBP2_NikA_DppA_OppA_like"/>
    <property type="match status" value="1"/>
</dbReference>
<dbReference type="InterPro" id="IPR000914">
    <property type="entry name" value="SBP_5_dom"/>
</dbReference>
<dbReference type="Gene3D" id="3.90.76.10">
    <property type="entry name" value="Dipeptide-binding Protein, Domain 1"/>
    <property type="match status" value="1"/>
</dbReference>